<dbReference type="GO" id="GO:0016787">
    <property type="term" value="F:hydrolase activity"/>
    <property type="evidence" value="ECO:0007669"/>
    <property type="project" value="InterPro"/>
</dbReference>
<reference evidence="2 3" key="1">
    <citation type="submission" date="2017-06" db="EMBL/GenBank/DDBJ databases">
        <authorList>
            <person name="Kim H.J."/>
            <person name="Triplett B.A."/>
        </authorList>
    </citation>
    <scope>NUCLEOTIDE SEQUENCE [LARGE SCALE GENOMIC DNA]</scope>
</reference>
<dbReference type="InterPro" id="IPR004843">
    <property type="entry name" value="Calcineurin-like_PHP"/>
</dbReference>
<keyword evidence="3" id="KW-1185">Reference proteome</keyword>
<dbReference type="PANTHER" id="PTHR36492">
    <property type="match status" value="1"/>
</dbReference>
<dbReference type="Pfam" id="PF00149">
    <property type="entry name" value="Metallophos"/>
    <property type="match status" value="1"/>
</dbReference>
<dbReference type="Proteomes" id="UP000223025">
    <property type="component" value="Segment"/>
</dbReference>
<dbReference type="InterPro" id="IPR052963">
    <property type="entry name" value="Pantetheine_PDE"/>
</dbReference>
<dbReference type="GeneID" id="40088270"/>
<dbReference type="KEGG" id="vg:40088270"/>
<dbReference type="PANTHER" id="PTHR36492:SF2">
    <property type="entry name" value="[ACYL-CARRIER-PROTEIN] PHOSPHODIESTERASE PPTH"/>
    <property type="match status" value="1"/>
</dbReference>
<sequence length="296" mass="34437">MKIDFISDLHVDSHFHETTLLYEKGKGPQHFNSRGEFQYFDFEWFKTPDSSVLVIAGDISNNIAVSCKVLEQASEHYDFVIFTDGNHEHYNLSITYMPCVDIETTNNVFDNIDIIKEFIKSNPKLIYLDGVENLHFTLDNITFLGGNSWYDWSALIPYGYSYEDNYKAWQTHMKDAKRIDFKYVNPEVLANEFVRDVEKFLKTNTNEIVLVTHTSPLVLLHSIIPENFDYNALTSSFINSKLADVLDENVKTCLYGHTHDHKDLVLSNTRFVNNAYGYPHEFKKRGWKMKQITIGE</sequence>
<dbReference type="EMBL" id="MF403008">
    <property type="protein sequence ID" value="ASV44730.1"/>
    <property type="molecule type" value="Genomic_DNA"/>
</dbReference>
<dbReference type="InterPro" id="IPR029052">
    <property type="entry name" value="Metallo-depent_PP-like"/>
</dbReference>
<dbReference type="Gene3D" id="3.60.21.10">
    <property type="match status" value="1"/>
</dbReference>
<protein>
    <recommendedName>
        <fullName evidence="1">Calcineurin-like phosphoesterase domain-containing protein</fullName>
    </recommendedName>
</protein>
<dbReference type="OrthoDB" id="9817at10239"/>
<evidence type="ECO:0000259" key="1">
    <source>
        <dbReference type="Pfam" id="PF00149"/>
    </source>
</evidence>
<evidence type="ECO:0000313" key="3">
    <source>
        <dbReference type="Proteomes" id="UP000223025"/>
    </source>
</evidence>
<name>A0A223VZZ2_9CAUD</name>
<evidence type="ECO:0000313" key="2">
    <source>
        <dbReference type="EMBL" id="ASV44730.1"/>
    </source>
</evidence>
<dbReference type="RefSeq" id="YP_009611932.1">
    <property type="nucleotide sequence ID" value="NC_042013.1"/>
</dbReference>
<accession>A0A223VZZ2</accession>
<feature type="domain" description="Calcineurin-like phosphoesterase" evidence="1">
    <location>
        <begin position="1"/>
        <end position="260"/>
    </location>
</feature>
<dbReference type="SUPFAM" id="SSF56300">
    <property type="entry name" value="Metallo-dependent phosphatases"/>
    <property type="match status" value="1"/>
</dbReference>
<proteinExistence type="predicted"/>
<organism evidence="2 3">
    <name type="scientific">Agrobacterium phage Atu_ph07</name>
    <dbReference type="NCBI Taxonomy" id="2024264"/>
    <lineage>
        <taxon>Viruses</taxon>
        <taxon>Duplodnaviria</taxon>
        <taxon>Heunggongvirae</taxon>
        <taxon>Uroviricota</taxon>
        <taxon>Caudoviricetes</taxon>
        <taxon>Polybotosvirus</taxon>
        <taxon>Polybotosvirus Atuph07</taxon>
    </lineage>
</organism>